<name>A0ABY4GK98_9BACI</name>
<proteinExistence type="predicted"/>
<dbReference type="RefSeq" id="WP_244742597.1">
    <property type="nucleotide sequence ID" value="NZ_CP095071.1"/>
</dbReference>
<dbReference type="Proteomes" id="UP000831537">
    <property type="component" value="Chromosome"/>
</dbReference>
<keyword evidence="1" id="KW-1133">Transmembrane helix</keyword>
<reference evidence="2 3" key="1">
    <citation type="submission" date="2022-04" db="EMBL/GenBank/DDBJ databases">
        <title>Gracilibacillus sp. isolated from saltern.</title>
        <authorList>
            <person name="Won M."/>
            <person name="Lee C.-M."/>
            <person name="Woen H.-Y."/>
            <person name="Kwon S.-W."/>
        </authorList>
    </citation>
    <scope>NUCLEOTIDE SEQUENCE [LARGE SCALE GENOMIC DNA]</scope>
    <source>
        <strain evidence="2 3">SSPM10-3</strain>
    </source>
</reference>
<protein>
    <submittedName>
        <fullName evidence="2">Uncharacterized protein</fullName>
    </submittedName>
</protein>
<sequence>MDKHREKKIISILNKLLWVLIPILIIVYILSITDIQLVEKNNDEKNSTNQQTYLEPMEMTERERRIYNALGSETTLAYQLYLPNIEEFKIDLWIEYYHNGEKQENQVDYQMSSIARNENFVFILQETPVYERTEKIGYVYKSTLFGEDNGGNKAAVHSKVSSPTNNLTLYDKVKTRTDIEFNKDIILATKIESKGDYLKYDGIFSEDDPNFETMINDAREAYIYKIKITY</sequence>
<accession>A0ABY4GK98</accession>
<gene>
    <name evidence="2" type="ORF">MUN87_18380</name>
</gene>
<keyword evidence="1" id="KW-0812">Transmembrane</keyword>
<keyword evidence="1" id="KW-0472">Membrane</keyword>
<keyword evidence="3" id="KW-1185">Reference proteome</keyword>
<feature type="transmembrane region" description="Helical" evidence="1">
    <location>
        <begin position="12"/>
        <end position="31"/>
    </location>
</feature>
<evidence type="ECO:0000256" key="1">
    <source>
        <dbReference type="SAM" id="Phobius"/>
    </source>
</evidence>
<evidence type="ECO:0000313" key="3">
    <source>
        <dbReference type="Proteomes" id="UP000831537"/>
    </source>
</evidence>
<evidence type="ECO:0000313" key="2">
    <source>
        <dbReference type="EMBL" id="UOQ84606.1"/>
    </source>
</evidence>
<organism evidence="2 3">
    <name type="scientific">Gracilibacillus salinarum</name>
    <dbReference type="NCBI Taxonomy" id="2932255"/>
    <lineage>
        <taxon>Bacteria</taxon>
        <taxon>Bacillati</taxon>
        <taxon>Bacillota</taxon>
        <taxon>Bacilli</taxon>
        <taxon>Bacillales</taxon>
        <taxon>Bacillaceae</taxon>
        <taxon>Gracilibacillus</taxon>
    </lineage>
</organism>
<dbReference type="EMBL" id="CP095071">
    <property type="protein sequence ID" value="UOQ84606.1"/>
    <property type="molecule type" value="Genomic_DNA"/>
</dbReference>